<accession>A0AAW2JE31</accession>
<gene>
    <name evidence="1" type="ORF">Scaly_2600900</name>
</gene>
<comment type="caution">
    <text evidence="1">The sequence shown here is derived from an EMBL/GenBank/DDBJ whole genome shotgun (WGS) entry which is preliminary data.</text>
</comment>
<dbReference type="PANTHER" id="PTHR42648:SF27">
    <property type="entry name" value="RNA-DIRECTED DNA POLYMERASE"/>
    <property type="match status" value="1"/>
</dbReference>
<reference evidence="1" key="1">
    <citation type="submission" date="2020-06" db="EMBL/GenBank/DDBJ databases">
        <authorList>
            <person name="Li T."/>
            <person name="Hu X."/>
            <person name="Zhang T."/>
            <person name="Song X."/>
            <person name="Zhang H."/>
            <person name="Dai N."/>
            <person name="Sheng W."/>
            <person name="Hou X."/>
            <person name="Wei L."/>
        </authorList>
    </citation>
    <scope>NUCLEOTIDE SEQUENCE</scope>
    <source>
        <strain evidence="1">KEN8</strain>
        <tissue evidence="1">Leaf</tissue>
    </source>
</reference>
<protein>
    <recommendedName>
        <fullName evidence="2">Integrase catalytic domain-containing protein</fullName>
    </recommendedName>
</protein>
<dbReference type="GO" id="GO:0003676">
    <property type="term" value="F:nucleic acid binding"/>
    <property type="evidence" value="ECO:0007669"/>
    <property type="project" value="InterPro"/>
</dbReference>
<dbReference type="InterPro" id="IPR036397">
    <property type="entry name" value="RNaseH_sf"/>
</dbReference>
<dbReference type="EMBL" id="JACGWM010001521">
    <property type="protein sequence ID" value="KAL0292196.1"/>
    <property type="molecule type" value="Genomic_DNA"/>
</dbReference>
<dbReference type="SUPFAM" id="SSF53098">
    <property type="entry name" value="Ribonuclease H-like"/>
    <property type="match status" value="1"/>
</dbReference>
<dbReference type="InterPro" id="IPR039537">
    <property type="entry name" value="Retrotran_Ty1/copia-like"/>
</dbReference>
<dbReference type="InterPro" id="IPR012337">
    <property type="entry name" value="RNaseH-like_sf"/>
</dbReference>
<dbReference type="Gene3D" id="3.30.420.10">
    <property type="entry name" value="Ribonuclease H-like superfamily/Ribonuclease H"/>
    <property type="match status" value="1"/>
</dbReference>
<dbReference type="AlphaFoldDB" id="A0AAW2JE31"/>
<name>A0AAW2JE31_9LAMI</name>
<evidence type="ECO:0008006" key="2">
    <source>
        <dbReference type="Google" id="ProtNLM"/>
    </source>
</evidence>
<dbReference type="PANTHER" id="PTHR42648">
    <property type="entry name" value="TRANSPOSASE, PUTATIVE-RELATED"/>
    <property type="match status" value="1"/>
</dbReference>
<evidence type="ECO:0000313" key="1">
    <source>
        <dbReference type="EMBL" id="KAL0292196.1"/>
    </source>
</evidence>
<organism evidence="1">
    <name type="scientific">Sesamum calycinum</name>
    <dbReference type="NCBI Taxonomy" id="2727403"/>
    <lineage>
        <taxon>Eukaryota</taxon>
        <taxon>Viridiplantae</taxon>
        <taxon>Streptophyta</taxon>
        <taxon>Embryophyta</taxon>
        <taxon>Tracheophyta</taxon>
        <taxon>Spermatophyta</taxon>
        <taxon>Magnoliopsida</taxon>
        <taxon>eudicotyledons</taxon>
        <taxon>Gunneridae</taxon>
        <taxon>Pentapetalae</taxon>
        <taxon>asterids</taxon>
        <taxon>lamiids</taxon>
        <taxon>Lamiales</taxon>
        <taxon>Pedaliaceae</taxon>
        <taxon>Sesamum</taxon>
    </lineage>
</organism>
<proteinExistence type="predicted"/>
<sequence length="153" mass="17985">MTAQNKCKLDNLENGQIWQIRLGHISQDRIKMLVDSKSDNLNNLLAYEPCLKGKMTSKPFVGQRYGYVYLLRYKSEDFVRFKEFRPEVENQTDCKIKTLRSDQGGEYRSGEFLDHLKENGIVSQWNGLAERRNQTLLDMVRIMMSFSKLFLSF</sequence>
<reference evidence="1" key="2">
    <citation type="journal article" date="2024" name="Plant">
        <title>Genomic evolution and insights into agronomic trait innovations of Sesamum species.</title>
        <authorList>
            <person name="Miao H."/>
            <person name="Wang L."/>
            <person name="Qu L."/>
            <person name="Liu H."/>
            <person name="Sun Y."/>
            <person name="Le M."/>
            <person name="Wang Q."/>
            <person name="Wei S."/>
            <person name="Zheng Y."/>
            <person name="Lin W."/>
            <person name="Duan Y."/>
            <person name="Cao H."/>
            <person name="Xiong S."/>
            <person name="Wang X."/>
            <person name="Wei L."/>
            <person name="Li C."/>
            <person name="Ma Q."/>
            <person name="Ju M."/>
            <person name="Zhao R."/>
            <person name="Li G."/>
            <person name="Mu C."/>
            <person name="Tian Q."/>
            <person name="Mei H."/>
            <person name="Zhang T."/>
            <person name="Gao T."/>
            <person name="Zhang H."/>
        </authorList>
    </citation>
    <scope>NUCLEOTIDE SEQUENCE</scope>
    <source>
        <strain evidence="1">KEN8</strain>
    </source>
</reference>